<name>A0A486XYB2_9GAMM</name>
<dbReference type="AlphaFoldDB" id="A0A486XYB2"/>
<dbReference type="PIRSF" id="PIRSF000390">
    <property type="entry name" value="PLP_StrS"/>
    <property type="match status" value="1"/>
</dbReference>
<protein>
    <submittedName>
        <fullName evidence="6">Bacillosamine/Legionaminic acid biosynthesis aminotransferase PglE 4-keto-6-deoxy-N-Acetyl-D-hexosaminyl-(Lipid carrier) aminotransferase</fullName>
    </submittedName>
</protein>
<evidence type="ECO:0000256" key="4">
    <source>
        <dbReference type="PIRSR" id="PIRSR000390-2"/>
    </source>
</evidence>
<dbReference type="InterPro" id="IPR015422">
    <property type="entry name" value="PyrdxlP-dep_Trfase_small"/>
</dbReference>
<proteinExistence type="inferred from homology"/>
<keyword evidence="6" id="KW-0032">Aminotransferase</keyword>
<evidence type="ECO:0000256" key="1">
    <source>
        <dbReference type="ARBA" id="ARBA00022898"/>
    </source>
</evidence>
<organism evidence="6">
    <name type="scientific">Rheinheimera sp. BAL341</name>
    <dbReference type="NCBI Taxonomy" id="1708203"/>
    <lineage>
        <taxon>Bacteria</taxon>
        <taxon>Pseudomonadati</taxon>
        <taxon>Pseudomonadota</taxon>
        <taxon>Gammaproteobacteria</taxon>
        <taxon>Chromatiales</taxon>
        <taxon>Chromatiaceae</taxon>
        <taxon>Rheinheimera</taxon>
    </lineage>
</organism>
<sequence length="382" mass="42336">MIPYGRQNITQADIDAVTEVLQSDFLTQGPAVPAFEQRFCELTTAAHAVAVNSATSALHIACLALGAGPGTRVWTSPLSFVASANCARYCGADIDFVDVEPENGNIALDILRQKLEQARSSDTLPQIVIPVHLAGASCDMQQIHYLAKEFGFAVIEDASHAVGASFQDEPVGSCRYSDITVFSFHPVKIITTAEGGMALTNSAELADKMRLLRSHGISRDETLMTEPSHGAWYYQQLLLGFNYRMTDLQAALGLSQSRRLLPIIQKRQLLAANYDRLLQHLPLGLPQLDDDNISAWHLYIIRLHDKTKRKPVFDGLRKAGIGVNVHYIPIHTQPYYQQLGFDWGELPQAEDFYERIISLPMFPELTGEQQQFIADTLAELLA</sequence>
<dbReference type="InterPro" id="IPR000653">
    <property type="entry name" value="DegT/StrS_aminotransferase"/>
</dbReference>
<keyword evidence="6" id="KW-0808">Transferase</keyword>
<dbReference type="InterPro" id="IPR015424">
    <property type="entry name" value="PyrdxlP-dep_Trfase"/>
</dbReference>
<dbReference type="CDD" id="cd00616">
    <property type="entry name" value="AHBA_syn"/>
    <property type="match status" value="1"/>
</dbReference>
<dbReference type="NCBIfam" id="TIGR03588">
    <property type="entry name" value="PseC"/>
    <property type="match status" value="1"/>
</dbReference>
<gene>
    <name evidence="6" type="ORF">BAL341_3635</name>
</gene>
<dbReference type="InterPro" id="IPR020026">
    <property type="entry name" value="PseC"/>
</dbReference>
<evidence type="ECO:0000256" key="5">
    <source>
        <dbReference type="RuleBase" id="RU004508"/>
    </source>
</evidence>
<dbReference type="PANTHER" id="PTHR30244">
    <property type="entry name" value="TRANSAMINASE"/>
    <property type="match status" value="1"/>
</dbReference>
<dbReference type="InterPro" id="IPR015421">
    <property type="entry name" value="PyrdxlP-dep_Trfase_major"/>
</dbReference>
<dbReference type="Pfam" id="PF01041">
    <property type="entry name" value="DegT_DnrJ_EryC1"/>
    <property type="match status" value="1"/>
</dbReference>
<evidence type="ECO:0000256" key="2">
    <source>
        <dbReference type="ARBA" id="ARBA00037999"/>
    </source>
</evidence>
<dbReference type="GO" id="GO:0030170">
    <property type="term" value="F:pyridoxal phosphate binding"/>
    <property type="evidence" value="ECO:0007669"/>
    <property type="project" value="TreeGrafter"/>
</dbReference>
<evidence type="ECO:0000256" key="3">
    <source>
        <dbReference type="PIRSR" id="PIRSR000390-1"/>
    </source>
</evidence>
<keyword evidence="1 4" id="KW-0663">Pyridoxal phosphate</keyword>
<dbReference type="EMBL" id="CAAJGR010000034">
    <property type="protein sequence ID" value="VHO06622.1"/>
    <property type="molecule type" value="Genomic_DNA"/>
</dbReference>
<dbReference type="PANTHER" id="PTHR30244:SF34">
    <property type="entry name" value="DTDP-4-AMINO-4,6-DIDEOXYGALACTOSE TRANSAMINASE"/>
    <property type="match status" value="1"/>
</dbReference>
<dbReference type="GO" id="GO:0000271">
    <property type="term" value="P:polysaccharide biosynthetic process"/>
    <property type="evidence" value="ECO:0007669"/>
    <property type="project" value="TreeGrafter"/>
</dbReference>
<feature type="modified residue" description="N6-(pyridoxal phosphate)lysine" evidence="4">
    <location>
        <position position="188"/>
    </location>
</feature>
<reference evidence="6" key="1">
    <citation type="submission" date="2019-04" db="EMBL/GenBank/DDBJ databases">
        <authorList>
            <person name="Brambilla D."/>
        </authorList>
    </citation>
    <scope>NUCLEOTIDE SEQUENCE</scope>
    <source>
        <strain evidence="6">BAL1</strain>
    </source>
</reference>
<dbReference type="Gene3D" id="3.40.640.10">
    <property type="entry name" value="Type I PLP-dependent aspartate aminotransferase-like (Major domain)"/>
    <property type="match status" value="1"/>
</dbReference>
<dbReference type="Gene3D" id="3.90.1150.10">
    <property type="entry name" value="Aspartate Aminotransferase, domain 1"/>
    <property type="match status" value="1"/>
</dbReference>
<feature type="active site" description="Proton acceptor" evidence="3">
    <location>
        <position position="188"/>
    </location>
</feature>
<dbReference type="GO" id="GO:0008483">
    <property type="term" value="F:transaminase activity"/>
    <property type="evidence" value="ECO:0007669"/>
    <property type="project" value="UniProtKB-KW"/>
</dbReference>
<comment type="similarity">
    <text evidence="2 5">Belongs to the DegT/DnrJ/EryC1 family.</text>
</comment>
<dbReference type="SUPFAM" id="SSF53383">
    <property type="entry name" value="PLP-dependent transferases"/>
    <property type="match status" value="1"/>
</dbReference>
<accession>A0A486XYB2</accession>
<evidence type="ECO:0000313" key="6">
    <source>
        <dbReference type="EMBL" id="VHO06622.1"/>
    </source>
</evidence>